<feature type="region of interest" description="Disordered" evidence="1">
    <location>
        <begin position="142"/>
        <end position="164"/>
    </location>
</feature>
<sequence>MNSKKIIVNTSSYLTLVILIIVSFSSIVNAQVIQDSVATQPRRQSGGFFTGGNAAVSWISSPPEINSGVAKVSFPAGVRTIWHAHAGGQIIVVVSGTAWYQEKGKAKQIILQGEAVVCPPNVMHWHGASADAPMVHTVATPNLNKGGATSGDPVTEQEYRAPVN</sequence>
<dbReference type="EMBL" id="SWBO01000004">
    <property type="protein sequence ID" value="TKC01548.1"/>
    <property type="molecule type" value="Genomic_DNA"/>
</dbReference>
<name>A0A4U1C6A5_9SPHI</name>
<dbReference type="InterPro" id="IPR013096">
    <property type="entry name" value="Cupin_2"/>
</dbReference>
<dbReference type="Pfam" id="PF07883">
    <property type="entry name" value="Cupin_2"/>
    <property type="match status" value="1"/>
</dbReference>
<dbReference type="InterPro" id="IPR014710">
    <property type="entry name" value="RmlC-like_jellyroll"/>
</dbReference>
<dbReference type="SUPFAM" id="SSF51182">
    <property type="entry name" value="RmlC-like cupins"/>
    <property type="match status" value="1"/>
</dbReference>
<evidence type="ECO:0000313" key="4">
    <source>
        <dbReference type="Proteomes" id="UP000310477"/>
    </source>
</evidence>
<feature type="domain" description="Cupin type-2" evidence="2">
    <location>
        <begin position="72"/>
        <end position="135"/>
    </location>
</feature>
<reference evidence="3 4" key="1">
    <citation type="submission" date="2019-04" db="EMBL/GenBank/DDBJ databases">
        <title>Pedobacter sp. AR-2-6 sp. nov., isolated from Arctic soil.</title>
        <authorList>
            <person name="Dahal R.H."/>
            <person name="Kim D.-U."/>
        </authorList>
    </citation>
    <scope>NUCLEOTIDE SEQUENCE [LARGE SCALE GENOMIC DNA]</scope>
    <source>
        <strain evidence="3 4">AR-2-6</strain>
    </source>
</reference>
<evidence type="ECO:0000313" key="3">
    <source>
        <dbReference type="EMBL" id="TKC01548.1"/>
    </source>
</evidence>
<organism evidence="3 4">
    <name type="scientific">Pedobacter cryotolerans</name>
    <dbReference type="NCBI Taxonomy" id="2571270"/>
    <lineage>
        <taxon>Bacteria</taxon>
        <taxon>Pseudomonadati</taxon>
        <taxon>Bacteroidota</taxon>
        <taxon>Sphingobacteriia</taxon>
        <taxon>Sphingobacteriales</taxon>
        <taxon>Sphingobacteriaceae</taxon>
        <taxon>Pedobacter</taxon>
    </lineage>
</organism>
<evidence type="ECO:0000256" key="1">
    <source>
        <dbReference type="SAM" id="MobiDB-lite"/>
    </source>
</evidence>
<dbReference type="Proteomes" id="UP000310477">
    <property type="component" value="Unassembled WGS sequence"/>
</dbReference>
<dbReference type="CDD" id="cd02233">
    <property type="entry name" value="cupin_HNL-like"/>
    <property type="match status" value="1"/>
</dbReference>
<protein>
    <submittedName>
        <fullName evidence="3">Cupin domain-containing protein</fullName>
    </submittedName>
</protein>
<dbReference type="PANTHER" id="PTHR43698">
    <property type="entry name" value="RIBD C-TERMINAL DOMAIN CONTAINING PROTEIN"/>
    <property type="match status" value="1"/>
</dbReference>
<gene>
    <name evidence="3" type="ORF">FA045_09965</name>
</gene>
<dbReference type="PANTHER" id="PTHR43698:SF1">
    <property type="entry name" value="BLL4564 PROTEIN"/>
    <property type="match status" value="1"/>
</dbReference>
<accession>A0A4U1C6A5</accession>
<dbReference type="Gene3D" id="2.60.120.10">
    <property type="entry name" value="Jelly Rolls"/>
    <property type="match status" value="1"/>
</dbReference>
<proteinExistence type="predicted"/>
<evidence type="ECO:0000259" key="2">
    <source>
        <dbReference type="Pfam" id="PF07883"/>
    </source>
</evidence>
<dbReference type="RefSeq" id="WP_136876915.1">
    <property type="nucleotide sequence ID" value="NZ_SWBO01000004.1"/>
</dbReference>
<comment type="caution">
    <text evidence="3">The sequence shown here is derived from an EMBL/GenBank/DDBJ whole genome shotgun (WGS) entry which is preliminary data.</text>
</comment>
<dbReference type="InterPro" id="IPR011051">
    <property type="entry name" value="RmlC_Cupin_sf"/>
</dbReference>
<keyword evidence="4" id="KW-1185">Reference proteome</keyword>
<dbReference type="AlphaFoldDB" id="A0A4U1C6A5"/>
<dbReference type="InterPro" id="IPR047263">
    <property type="entry name" value="HNL-like_cupin"/>
</dbReference>
<dbReference type="OrthoDB" id="9802489at2"/>